<feature type="compositionally biased region" description="Polar residues" evidence="1">
    <location>
        <begin position="398"/>
        <end position="416"/>
    </location>
</feature>
<feature type="compositionally biased region" description="Basic and acidic residues" evidence="1">
    <location>
        <begin position="1223"/>
        <end position="1234"/>
    </location>
</feature>
<feature type="compositionally biased region" description="Polar residues" evidence="1">
    <location>
        <begin position="77"/>
        <end position="87"/>
    </location>
</feature>
<feature type="region of interest" description="Disordered" evidence="1">
    <location>
        <begin position="1"/>
        <end position="241"/>
    </location>
</feature>
<dbReference type="EMBL" id="OIVN01002190">
    <property type="protein sequence ID" value="SPD01363.1"/>
    <property type="molecule type" value="Genomic_DNA"/>
</dbReference>
<name>A0A2N9GPG3_FAGSY</name>
<feature type="region of interest" description="Disordered" evidence="1">
    <location>
        <begin position="1552"/>
        <end position="1592"/>
    </location>
</feature>
<dbReference type="CDD" id="cd00072">
    <property type="entry name" value="GYF"/>
    <property type="match status" value="1"/>
</dbReference>
<evidence type="ECO:0000313" key="3">
    <source>
        <dbReference type="EMBL" id="SPD01363.1"/>
    </source>
</evidence>
<feature type="region of interest" description="Disordered" evidence="1">
    <location>
        <begin position="1262"/>
        <end position="1285"/>
    </location>
</feature>
<dbReference type="InterPro" id="IPR035445">
    <property type="entry name" value="GYF-like_dom_sf"/>
</dbReference>
<protein>
    <recommendedName>
        <fullName evidence="2">GYF domain-containing protein</fullName>
    </recommendedName>
</protein>
<feature type="compositionally biased region" description="Polar residues" evidence="1">
    <location>
        <begin position="20"/>
        <end position="31"/>
    </location>
</feature>
<feature type="region of interest" description="Disordered" evidence="1">
    <location>
        <begin position="274"/>
        <end position="300"/>
    </location>
</feature>
<evidence type="ECO:0000256" key="1">
    <source>
        <dbReference type="SAM" id="MobiDB-lite"/>
    </source>
</evidence>
<feature type="compositionally biased region" description="Basic and acidic residues" evidence="1">
    <location>
        <begin position="158"/>
        <end position="204"/>
    </location>
</feature>
<organism evidence="3">
    <name type="scientific">Fagus sylvatica</name>
    <name type="common">Beechnut</name>
    <dbReference type="NCBI Taxonomy" id="28930"/>
    <lineage>
        <taxon>Eukaryota</taxon>
        <taxon>Viridiplantae</taxon>
        <taxon>Streptophyta</taxon>
        <taxon>Embryophyta</taxon>
        <taxon>Tracheophyta</taxon>
        <taxon>Spermatophyta</taxon>
        <taxon>Magnoliopsida</taxon>
        <taxon>eudicotyledons</taxon>
        <taxon>Gunneridae</taxon>
        <taxon>Pentapetalae</taxon>
        <taxon>rosids</taxon>
        <taxon>fabids</taxon>
        <taxon>Fagales</taxon>
        <taxon>Fagaceae</taxon>
        <taxon>Fagus</taxon>
    </lineage>
</organism>
<feature type="compositionally biased region" description="Polar residues" evidence="1">
    <location>
        <begin position="713"/>
        <end position="729"/>
    </location>
</feature>
<dbReference type="SUPFAM" id="SSF55277">
    <property type="entry name" value="GYF domain"/>
    <property type="match status" value="1"/>
</dbReference>
<dbReference type="PROSITE" id="PS50829">
    <property type="entry name" value="GYF"/>
    <property type="match status" value="1"/>
</dbReference>
<dbReference type="InterPro" id="IPR003169">
    <property type="entry name" value="GYF"/>
</dbReference>
<dbReference type="SMART" id="SM00444">
    <property type="entry name" value="GYF"/>
    <property type="match status" value="1"/>
</dbReference>
<feature type="region of interest" description="Disordered" evidence="1">
    <location>
        <begin position="1223"/>
        <end position="1243"/>
    </location>
</feature>
<dbReference type="PANTHER" id="PTHR46992:SF4">
    <property type="entry name" value="GYF DOMAIN-CONTAINING PROTEIN"/>
    <property type="match status" value="1"/>
</dbReference>
<feature type="region of interest" description="Disordered" evidence="1">
    <location>
        <begin position="705"/>
        <end position="745"/>
    </location>
</feature>
<feature type="region of interest" description="Disordered" evidence="1">
    <location>
        <begin position="384"/>
        <end position="421"/>
    </location>
</feature>
<feature type="compositionally biased region" description="Low complexity" evidence="1">
    <location>
        <begin position="274"/>
        <end position="283"/>
    </location>
</feature>
<feature type="compositionally biased region" description="Polar residues" evidence="1">
    <location>
        <begin position="205"/>
        <end position="215"/>
    </location>
</feature>
<feature type="domain" description="GYF" evidence="2">
    <location>
        <begin position="550"/>
        <end position="601"/>
    </location>
</feature>
<evidence type="ECO:0000259" key="2">
    <source>
        <dbReference type="PROSITE" id="PS50829"/>
    </source>
</evidence>
<feature type="compositionally biased region" description="Polar residues" evidence="1">
    <location>
        <begin position="1510"/>
        <end position="1520"/>
    </location>
</feature>
<dbReference type="Pfam" id="PF02213">
    <property type="entry name" value="GYF"/>
    <property type="match status" value="1"/>
</dbReference>
<sequence>MAEGKLDLPDDLLSSKPTDHSWTSKVETSGGNEEEKGLMGLLDESKDQAASESSIPLSPQWLYAKPTEPKMEMRGPTSVSLGNSTDPNQKEGWRLDGSEDRKDWRRTAADSESSRRWREEERETGLLGGRRDRRKAERRVDNVPMRETVESRALPTSDRWHDGRNTGHETRRDSKWSSRWGPEDKDKDSRTEKRTDLEKEDAHNDNQSFVSSNRSAAERDTDSRDKWRPRHRMEVHSGGSNAYRAAPGFGLERGRVEGSNLGFTLGRGRSNVIGRGSSSGSIGAAHSEKSESVPGRPSHSVDSFCYPRGKLLDIYRRQKLDISCTTFPDEMEELPPITQVDFIEPLAFVAPDAEEEAILGNIRRGNITSSGMVYNLYRKGGRSTENVTGAEDLDSTERNQGILSSNEEAVDTSQEAATDDDGTFWKYGSKRNVVDEKYKEAEDKVTGAIHGLEDGLAPTIIESNGVCGATEIDGAQHSASQMNIGEKWQMADSDFTKLAQFDGIEFSTSFDIRSKLPDDSNSLFVLPSPEQNQSRNTEASDLDRVIPPEELSLYYIDPQGVTQGPFVGVDILQWFEQGFFGTDLPVRFADAAEGTPFQELGKVLPYLKVKDGYATSTEPNSKLEHFGALDEPLESSLPASASVLEINSSSVNDLCPPSPKFNSLSAQHVQSRVSEPEVSLQLPHSEGQSFHKLITLDEEIVFPGRPADKGYSITKSSGSSRHASENPISHPSLPNELTEPSVPIQNDNKLHPFGLLWSELEGHTKHAKPSISSSMGRAAPFGAMGDPALAAETWSDVYRKNTLPDPNLYQDAMAARHLSLMEQESNHFDLAEQLMAQQFQQQQQQQLQQRSLLSPRAHINESVLEHLPGQNLLHHQQLANRSAPDLDHLLTLQLQQQQQQRQIQLQHHQLQQQQQFHQQQKLLQEQQQSQVRQVLLEQLLRSQIHDPGLGQSHVDPMRANQQVVLEQLLQQDLQQRSHHPSRHVDPSLEQFIQAKFGHMPQQDHHRDLFELISRGQHGQMQSLEQQLLQQDQLQARQLSMGLRQRTSIEGERHIGSIWPADESEQFLRTHAGPHRAHSSGFGPLDVYQRQQRPSHEEQLSHLERNLSFQERLRQGLYDPCSLPFERSVSMPAGAPGMNLDVLAMARAHGLDMQEPSARMQSTGQVGAFPSSIHPHNPHHPMVPNQFHVSQLDAIEGRWPENNEQLENDWIESRIQQLHINPERQKRESEVKMTSKDPTLWMSDGFNDEKSKQLLMELLHQKSGHQPTEPLEAGKETRAPSGFYSGLSSSDHPFSLRLDREAGLDNSFAVGSYGSNSCEPPQDERTTSVESNEIMPFRSDSGVLIKGEPSLAGINETGQAIYTNSNMIGRSPMSNEFSEAEGRKHGSKSEGVMKVPAFEIQEGMVEHAGLAALDRGEISINALSRQSSMGGKTGFYNDKIGPPNSFVEEVSKERVPVPSKGQDHNILLRRPPVSRISSSQEGLSELVSDPVARGKISSSGASDGGRREPEVNSSSQGSDNMASGKKDMRFRRTSSCGDADVSEASFIDMLKSNAKKTAPAEAHSTAGFSETTDGTQGGRGGKRKGKKGRQIDPALLGFKVTSNRIMMGEIQRIED</sequence>
<gene>
    <name evidence="3" type="ORF">FSB_LOCUS29245</name>
</gene>
<dbReference type="Gene3D" id="3.30.1490.40">
    <property type="match status" value="1"/>
</dbReference>
<proteinExistence type="predicted"/>
<feature type="compositionally biased region" description="Basic and acidic residues" evidence="1">
    <location>
        <begin position="33"/>
        <end position="49"/>
    </location>
</feature>
<feature type="compositionally biased region" description="Basic and acidic residues" evidence="1">
    <location>
        <begin position="88"/>
        <end position="124"/>
    </location>
</feature>
<reference evidence="3" key="1">
    <citation type="submission" date="2018-02" db="EMBL/GenBank/DDBJ databases">
        <authorList>
            <person name="Cohen D.B."/>
            <person name="Kent A.D."/>
        </authorList>
    </citation>
    <scope>NUCLEOTIDE SEQUENCE</scope>
</reference>
<dbReference type="PANTHER" id="PTHR46992">
    <property type="entry name" value="GYF DOMAIN-CONTAINING PROTEIN"/>
    <property type="match status" value="1"/>
</dbReference>
<feature type="region of interest" description="Disordered" evidence="1">
    <location>
        <begin position="1449"/>
        <end position="1536"/>
    </location>
</feature>
<feature type="compositionally biased region" description="Basic and acidic residues" evidence="1">
    <location>
        <begin position="216"/>
        <end position="226"/>
    </location>
</feature>
<accession>A0A2N9GPG3</accession>